<keyword evidence="3" id="KW-1185">Reference proteome</keyword>
<evidence type="ECO:0000313" key="3">
    <source>
        <dbReference type="Proteomes" id="UP001256588"/>
    </source>
</evidence>
<dbReference type="InterPro" id="IPR037401">
    <property type="entry name" value="SnoaL-like"/>
</dbReference>
<gene>
    <name evidence="2" type="ORF">J2W68_003338</name>
</gene>
<reference evidence="2 3" key="1">
    <citation type="submission" date="2023-07" db="EMBL/GenBank/DDBJ databases">
        <title>Sorghum-associated microbial communities from plants grown in Nebraska, USA.</title>
        <authorList>
            <person name="Schachtman D."/>
        </authorList>
    </citation>
    <scope>NUCLEOTIDE SEQUENCE [LARGE SCALE GENOMIC DNA]</scope>
    <source>
        <strain evidence="2 3">4099</strain>
    </source>
</reference>
<accession>A0ABU1Y0N6</accession>
<evidence type="ECO:0000259" key="1">
    <source>
        <dbReference type="Pfam" id="PF12680"/>
    </source>
</evidence>
<sequence>MSNQHKSALRQANAAISRGDIEGFLAYCTDDIQWTTVGVSTLDGKDAVRQWMADAYAEPPVFTVDHLIAEEDFVIALGSITATAADGSETRHAYSDVWRFHDGKMAELRAFVI</sequence>
<dbReference type="EMBL" id="JAVDWO010000017">
    <property type="protein sequence ID" value="MDR7194590.1"/>
    <property type="molecule type" value="Genomic_DNA"/>
</dbReference>
<proteinExistence type="predicted"/>
<feature type="domain" description="SnoaL-like" evidence="1">
    <location>
        <begin position="10"/>
        <end position="107"/>
    </location>
</feature>
<name>A0ABU1Y0N6_9GAMM</name>
<dbReference type="Pfam" id="PF12680">
    <property type="entry name" value="SnoaL_2"/>
    <property type="match status" value="1"/>
</dbReference>
<dbReference type="SUPFAM" id="SSF54427">
    <property type="entry name" value="NTF2-like"/>
    <property type="match status" value="1"/>
</dbReference>
<dbReference type="Proteomes" id="UP001256588">
    <property type="component" value="Unassembled WGS sequence"/>
</dbReference>
<dbReference type="Gene3D" id="3.10.450.50">
    <property type="match status" value="1"/>
</dbReference>
<organism evidence="2 3">
    <name type="scientific">Luteimonas terrae</name>
    <dbReference type="NCBI Taxonomy" id="1530191"/>
    <lineage>
        <taxon>Bacteria</taxon>
        <taxon>Pseudomonadati</taxon>
        <taxon>Pseudomonadota</taxon>
        <taxon>Gammaproteobacteria</taxon>
        <taxon>Lysobacterales</taxon>
        <taxon>Lysobacteraceae</taxon>
        <taxon>Luteimonas</taxon>
    </lineage>
</organism>
<dbReference type="InterPro" id="IPR032710">
    <property type="entry name" value="NTF2-like_dom_sf"/>
</dbReference>
<comment type="caution">
    <text evidence="2">The sequence shown here is derived from an EMBL/GenBank/DDBJ whole genome shotgun (WGS) entry which is preliminary data.</text>
</comment>
<dbReference type="PANTHER" id="PTHR41252:SF1">
    <property type="entry name" value="BLR2505 PROTEIN"/>
    <property type="match status" value="1"/>
</dbReference>
<dbReference type="PANTHER" id="PTHR41252">
    <property type="entry name" value="BLR2505 PROTEIN"/>
    <property type="match status" value="1"/>
</dbReference>
<dbReference type="RefSeq" id="WP_310238096.1">
    <property type="nucleotide sequence ID" value="NZ_JAVDWO010000017.1"/>
</dbReference>
<evidence type="ECO:0000313" key="2">
    <source>
        <dbReference type="EMBL" id="MDR7194590.1"/>
    </source>
</evidence>
<protein>
    <submittedName>
        <fullName evidence="2">Ketosteroid isomerase-like protein</fullName>
    </submittedName>
</protein>